<keyword evidence="2" id="KW-1185">Reference proteome</keyword>
<dbReference type="AlphaFoldDB" id="A0AAV1R5J4"/>
<proteinExistence type="predicted"/>
<organism evidence="1 2">
    <name type="scientific">Dovyalis caffra</name>
    <dbReference type="NCBI Taxonomy" id="77055"/>
    <lineage>
        <taxon>Eukaryota</taxon>
        <taxon>Viridiplantae</taxon>
        <taxon>Streptophyta</taxon>
        <taxon>Embryophyta</taxon>
        <taxon>Tracheophyta</taxon>
        <taxon>Spermatophyta</taxon>
        <taxon>Magnoliopsida</taxon>
        <taxon>eudicotyledons</taxon>
        <taxon>Gunneridae</taxon>
        <taxon>Pentapetalae</taxon>
        <taxon>rosids</taxon>
        <taxon>fabids</taxon>
        <taxon>Malpighiales</taxon>
        <taxon>Salicaceae</taxon>
        <taxon>Flacourtieae</taxon>
        <taxon>Dovyalis</taxon>
    </lineage>
</organism>
<evidence type="ECO:0000313" key="2">
    <source>
        <dbReference type="Proteomes" id="UP001314170"/>
    </source>
</evidence>
<dbReference type="EMBL" id="CAWUPB010000905">
    <property type="protein sequence ID" value="CAK7329011.1"/>
    <property type="molecule type" value="Genomic_DNA"/>
</dbReference>
<comment type="caution">
    <text evidence="1">The sequence shown here is derived from an EMBL/GenBank/DDBJ whole genome shotgun (WGS) entry which is preliminary data.</text>
</comment>
<dbReference type="Proteomes" id="UP001314170">
    <property type="component" value="Unassembled WGS sequence"/>
</dbReference>
<protein>
    <submittedName>
        <fullName evidence="1">Uncharacterized protein</fullName>
    </submittedName>
</protein>
<accession>A0AAV1R5J4</accession>
<feature type="non-terminal residue" evidence="1">
    <location>
        <position position="1"/>
    </location>
</feature>
<gene>
    <name evidence="1" type="ORF">DCAF_LOCUS6758</name>
</gene>
<name>A0AAV1R5J4_9ROSI</name>
<reference evidence="1 2" key="1">
    <citation type="submission" date="2024-01" db="EMBL/GenBank/DDBJ databases">
        <authorList>
            <person name="Waweru B."/>
        </authorList>
    </citation>
    <scope>NUCLEOTIDE SEQUENCE [LARGE SCALE GENOMIC DNA]</scope>
</reference>
<sequence>RVSSNNIITTFVPANDELIDIFAKRLTSSQFARIRANLCILESHAQIAKVSTFKKYMFQNEMEKGKKQKVMERISYTPSSQRMSMFCSQLCCDCDNEFGTEEFFQPCPWRN</sequence>
<evidence type="ECO:0000313" key="1">
    <source>
        <dbReference type="EMBL" id="CAK7329011.1"/>
    </source>
</evidence>